<dbReference type="InterPro" id="IPR029058">
    <property type="entry name" value="AB_hydrolase_fold"/>
</dbReference>
<dbReference type="InterPro" id="IPR002925">
    <property type="entry name" value="Dienelactn_hydro"/>
</dbReference>
<dbReference type="RefSeq" id="WP_237445053.1">
    <property type="nucleotide sequence ID" value="NZ_CAKLPX010000003.1"/>
</dbReference>
<comment type="caution">
    <text evidence="3">The sequence shown here is derived from an EMBL/GenBank/DDBJ whole genome shotgun (WGS) entry which is preliminary data.</text>
</comment>
<dbReference type="PANTHER" id="PTHR22946:SF9">
    <property type="entry name" value="POLYKETIDE TRANSFERASE AF380"/>
    <property type="match status" value="1"/>
</dbReference>
<evidence type="ECO:0000259" key="2">
    <source>
        <dbReference type="Pfam" id="PF01738"/>
    </source>
</evidence>
<dbReference type="Gene3D" id="3.40.50.1820">
    <property type="entry name" value="alpha/beta hydrolase"/>
    <property type="match status" value="1"/>
</dbReference>
<gene>
    <name evidence="3" type="ORF">SIN8267_02479</name>
</gene>
<organism evidence="3 4">
    <name type="scientific">Sinobacterium norvegicum</name>
    <dbReference type="NCBI Taxonomy" id="1641715"/>
    <lineage>
        <taxon>Bacteria</taxon>
        <taxon>Pseudomonadati</taxon>
        <taxon>Pseudomonadota</taxon>
        <taxon>Gammaproteobacteria</taxon>
        <taxon>Cellvibrionales</taxon>
        <taxon>Spongiibacteraceae</taxon>
        <taxon>Sinobacterium</taxon>
    </lineage>
</organism>
<dbReference type="InterPro" id="IPR050261">
    <property type="entry name" value="FrsA_esterase"/>
</dbReference>
<dbReference type="Proteomes" id="UP000838100">
    <property type="component" value="Unassembled WGS sequence"/>
</dbReference>
<keyword evidence="1" id="KW-0378">Hydrolase</keyword>
<dbReference type="EMBL" id="CAKLPX010000003">
    <property type="protein sequence ID" value="CAH0992360.1"/>
    <property type="molecule type" value="Genomic_DNA"/>
</dbReference>
<keyword evidence="4" id="KW-1185">Reference proteome</keyword>
<feature type="domain" description="Dienelactone hydrolase" evidence="2">
    <location>
        <begin position="89"/>
        <end position="280"/>
    </location>
</feature>
<evidence type="ECO:0000313" key="4">
    <source>
        <dbReference type="Proteomes" id="UP000838100"/>
    </source>
</evidence>
<dbReference type="PANTHER" id="PTHR22946">
    <property type="entry name" value="DIENELACTONE HYDROLASE DOMAIN-CONTAINING PROTEIN-RELATED"/>
    <property type="match status" value="1"/>
</dbReference>
<protein>
    <recommendedName>
        <fullName evidence="2">Dienelactone hydrolase domain-containing protein</fullName>
    </recommendedName>
</protein>
<reference evidence="3" key="1">
    <citation type="submission" date="2021-12" db="EMBL/GenBank/DDBJ databases">
        <authorList>
            <person name="Rodrigo-Torres L."/>
            <person name="Arahal R. D."/>
            <person name="Lucena T."/>
        </authorList>
    </citation>
    <scope>NUCLEOTIDE SEQUENCE</scope>
    <source>
        <strain evidence="3">CECT 8267</strain>
    </source>
</reference>
<accession>A0ABM9AGM2</accession>
<name>A0ABM9AGM2_9GAMM</name>
<dbReference type="SUPFAM" id="SSF53474">
    <property type="entry name" value="alpha/beta-Hydrolases"/>
    <property type="match status" value="1"/>
</dbReference>
<sequence length="365" mass="40032">MKKFVIAVVAIVAVVAGLLQVEVVRNGIVAMGLPDFPDWPEPQATLRVGDSGKIYYPTATPFDLDVIFAGMTEATPTTGLGYFSMPQNVAPNTQVPAMILLPGSGGIAPGREQEYAAFLNTLGIAAFVVEYYEPRGLIKGTNYIVRVSGVTEFDIISDAYSALKLLASHPQIDDQRIGVMGFSYGGMATRLAMDDRFRQQLAPQSSGFALHVDVYGPCFQNLNTGQTNGAPLLTLRGTEDKSNDLAACKLREQEMRNIGVDVETHIYQGAGHAWENFAPREMKDESPYLSGCEISYDEQGLSYLNGERIMHYPADASRVERITKRLSSSDKFSGCLDYGYIVGNDKKTKQQAYSDVQAFLTKHFF</sequence>
<proteinExistence type="predicted"/>
<dbReference type="Pfam" id="PF01738">
    <property type="entry name" value="DLH"/>
    <property type="match status" value="1"/>
</dbReference>
<evidence type="ECO:0000256" key="1">
    <source>
        <dbReference type="ARBA" id="ARBA00022801"/>
    </source>
</evidence>
<evidence type="ECO:0000313" key="3">
    <source>
        <dbReference type="EMBL" id="CAH0992360.1"/>
    </source>
</evidence>